<dbReference type="Gene3D" id="3.30.565.60">
    <property type="match status" value="1"/>
</dbReference>
<reference evidence="4 5" key="2">
    <citation type="submission" date="2018-03" db="EMBL/GenBank/DDBJ databases">
        <title>The ancient ancestry and fast evolution of plastids.</title>
        <authorList>
            <person name="Moore K.R."/>
            <person name="Magnabosco C."/>
            <person name="Momper L."/>
            <person name="Gold D.A."/>
            <person name="Bosak T."/>
            <person name="Fournier G.P."/>
        </authorList>
    </citation>
    <scope>NUCLEOTIDE SEQUENCE [LARGE SCALE GENOMIC DNA]</scope>
    <source>
        <strain evidence="4 5">ULC18</strain>
    </source>
</reference>
<name>A0A2T1E1K4_9CYAN</name>
<dbReference type="Gene3D" id="3.30.420.10">
    <property type="entry name" value="Ribonuclease H-like superfamily/Ribonuclease H"/>
    <property type="match status" value="1"/>
</dbReference>
<dbReference type="Gene3D" id="3.40.50.2300">
    <property type="match status" value="1"/>
</dbReference>
<organism evidence="4 5">
    <name type="scientific">Stenomitos frigidus ULC18</name>
    <dbReference type="NCBI Taxonomy" id="2107698"/>
    <lineage>
        <taxon>Bacteria</taxon>
        <taxon>Bacillati</taxon>
        <taxon>Cyanobacteriota</taxon>
        <taxon>Cyanophyceae</taxon>
        <taxon>Leptolyngbyales</taxon>
        <taxon>Leptolyngbyaceae</taxon>
        <taxon>Stenomitos</taxon>
    </lineage>
</organism>
<dbReference type="Proteomes" id="UP000239576">
    <property type="component" value="Unassembled WGS sequence"/>
</dbReference>
<dbReference type="GO" id="GO:0003676">
    <property type="term" value="F:nucleic acid binding"/>
    <property type="evidence" value="ECO:0007669"/>
    <property type="project" value="InterPro"/>
</dbReference>
<dbReference type="PANTHER" id="PTHR30595">
    <property type="entry name" value="GLPR-RELATED TRANSCRIPTIONAL REPRESSOR"/>
    <property type="match status" value="1"/>
</dbReference>
<proteinExistence type="inferred from homology"/>
<dbReference type="EMBL" id="PVWK01000102">
    <property type="protein sequence ID" value="PSB26636.1"/>
    <property type="molecule type" value="Genomic_DNA"/>
</dbReference>
<dbReference type="InterPro" id="IPR038475">
    <property type="entry name" value="RecG_C_sf"/>
</dbReference>
<dbReference type="InterPro" id="IPR038461">
    <property type="entry name" value="Schlafen_AlbA_2_dom_sf"/>
</dbReference>
<dbReference type="SMART" id="SM00950">
    <property type="entry name" value="Piwi"/>
    <property type="match status" value="1"/>
</dbReference>
<dbReference type="InterPro" id="IPR036397">
    <property type="entry name" value="RNaseH_sf"/>
</dbReference>
<dbReference type="PANTHER" id="PTHR30595:SF6">
    <property type="entry name" value="SCHLAFEN ALBA-2 DOMAIN-CONTAINING PROTEIN"/>
    <property type="match status" value="1"/>
</dbReference>
<dbReference type="PROSITE" id="PS50822">
    <property type="entry name" value="PIWI"/>
    <property type="match status" value="1"/>
</dbReference>
<dbReference type="SUPFAM" id="SSF53098">
    <property type="entry name" value="Ribonuclease H-like"/>
    <property type="match status" value="1"/>
</dbReference>
<protein>
    <recommendedName>
        <fullName evidence="2">Protein argonaute</fullName>
    </recommendedName>
</protein>
<dbReference type="OrthoDB" id="9807907at2"/>
<gene>
    <name evidence="4" type="ORF">C7B82_19215</name>
</gene>
<dbReference type="InterPro" id="IPR012337">
    <property type="entry name" value="RNaseH-like_sf"/>
</dbReference>
<evidence type="ECO:0000259" key="3">
    <source>
        <dbReference type="PROSITE" id="PS50822"/>
    </source>
</evidence>
<dbReference type="RefSeq" id="WP_106257897.1">
    <property type="nucleotide sequence ID" value="NZ_CAWNSW010000040.1"/>
</dbReference>
<evidence type="ECO:0000313" key="5">
    <source>
        <dbReference type="Proteomes" id="UP000239576"/>
    </source>
</evidence>
<reference evidence="5" key="1">
    <citation type="submission" date="2018-02" db="EMBL/GenBank/DDBJ databases">
        <authorList>
            <person name="Moore K."/>
            <person name="Momper L."/>
        </authorList>
    </citation>
    <scope>NUCLEOTIDE SEQUENCE [LARGE SCALE GENOMIC DNA]</scope>
    <source>
        <strain evidence="5">ULC18</strain>
    </source>
</reference>
<dbReference type="InterPro" id="IPR007421">
    <property type="entry name" value="Schlafen_AlbA_2_dom"/>
</dbReference>
<accession>A0A2T1E1K4</accession>
<dbReference type="AlphaFoldDB" id="A0A2T1E1K4"/>
<sequence>MPDSREVFEHPIEHWDFLTASDDTEFEGQCLDRKEAGRVRQNDCISSKELDAVLEKITTCISAFANTNKSGSLLVIGISSQGEVKGISHLSDTQRSRLTAFNSLLLDQAAQAKFFECTNDFGKKDLICLVYVPYTSRRICQTVGNHPRAWVRQGSQNICLNQAQLEQLQRDKRVVDYEQADCCPYDSRDLDRAAFQEFCKAFLSDASYDDYSDEKILYDVGAINRDGVEYTFTNAGLLFFALNPQRVLPASFIRLVRFETDVENIDNRGLPTFDRKFTGSITKQIRDVRTFFRESGFFKLYQKRKAGGGFIEEPEYPFDAIDEAIVNAVAHREYAIGLPIECESYRNAFVVRNSGRLQQRDRDVPEQFSLETTRLIPSPRNPKLIEWLKMMRDERGAEFVRALSEGTRRMRDEMKSLGLPAPIYRVSESQTTVVLFNNSQERESALRLFATSESTEFSNLFPLTFVSESNEIFSADEVSNHYREIMAGLRDALANHDWYIDSFKFSKLIAHRQGIHIPLSSSVNELVRFYPAYTFQLRQYLGNYYLCVDYTLEVKNIRTAKDSLAYFSPDELIGRSAVVRWDGWERGKIISVDHEWTGVYLFDFKQEIQIASNKVIPNLSRAKIERLLKQHKIRFDLARAIKEHSLSLEPNSSRIRAEKTQTTATDLAQEIFPLKVNGYWCHLKPETTPLHRQSDSLSGLQVRSVPEPDVEFSHHRESKDIRDGITKFGAYSNVEKIIEIIPICVSDLRSNMAALIERLKTGKYKYRGSERTFKTRFHYSSIITPTSAEDTLTECRRLLQEHPKWIGDQSLERIFLVSVPKGSYSIDDEGSPYYIVKKFLLENGIPCQMIDTPTLINPDWKDLNLSLNIVSKCGVTPWVLPGAIPDADFFIGLSYTQSTRGNFERLMGYANVFDQYGKWQFYSGNIDTFPYSEKIRSFSLLIEQTLTRLPLSETPSIYFHYSAKFSREDRAAILEAARRIRPQGKYSFVWINSHHNVRLYDGRSETDGSLSRGSYVITSPNQIYLSTTGYNSYRKALGTPVMLEINVRVEYSKGTPNSPPDLRAVAAQILSLTKLNWGSTDSLCGEPITTKYAGDIAYLTSAFMRQGNTFHLHSVLERTPWFI</sequence>
<comment type="similarity">
    <text evidence="1">Belongs to the argonaute family. Long pAgo subfamily.</text>
</comment>
<dbReference type="InterPro" id="IPR003165">
    <property type="entry name" value="Piwi"/>
</dbReference>
<evidence type="ECO:0000313" key="4">
    <source>
        <dbReference type="EMBL" id="PSB26636.1"/>
    </source>
</evidence>
<evidence type="ECO:0000256" key="2">
    <source>
        <dbReference type="ARBA" id="ARBA00035032"/>
    </source>
</evidence>
<keyword evidence="5" id="KW-1185">Reference proteome</keyword>
<dbReference type="Pfam" id="PF04326">
    <property type="entry name" value="SLFN_AlbA_2"/>
    <property type="match status" value="1"/>
</dbReference>
<evidence type="ECO:0000256" key="1">
    <source>
        <dbReference type="ARBA" id="ARBA00035012"/>
    </source>
</evidence>
<feature type="domain" description="Piwi" evidence="3">
    <location>
        <begin position="814"/>
        <end position="1105"/>
    </location>
</feature>
<dbReference type="Gene3D" id="3.30.950.30">
    <property type="entry name" value="Schlafen, AAA domain"/>
    <property type="match status" value="1"/>
</dbReference>
<comment type="caution">
    <text evidence="4">The sequence shown here is derived from an EMBL/GenBank/DDBJ whole genome shotgun (WGS) entry which is preliminary data.</text>
</comment>